<evidence type="ECO:0000313" key="2">
    <source>
        <dbReference type="EMBL" id="TRU67645.1"/>
    </source>
</evidence>
<sequence length="50" mass="6097">VIEPIHRSLKRFRILSSRYRNRRRRFGLRFNLIAGIYNYELALGYNQVAE</sequence>
<gene>
    <name evidence="2" type="ORF">EWV77_22345</name>
</gene>
<feature type="non-terminal residue" evidence="2">
    <location>
        <position position="1"/>
    </location>
</feature>
<proteinExistence type="predicted"/>
<organism evidence="2 3">
    <name type="scientific">Microcystis viridis Mv_BB_P_19951000_S68D</name>
    <dbReference type="NCBI Taxonomy" id="2486270"/>
    <lineage>
        <taxon>Bacteria</taxon>
        <taxon>Bacillati</taxon>
        <taxon>Cyanobacteriota</taxon>
        <taxon>Cyanophyceae</taxon>
        <taxon>Oscillatoriophycideae</taxon>
        <taxon>Chroococcales</taxon>
        <taxon>Microcystaceae</taxon>
        <taxon>Microcystis</taxon>
    </lineage>
</organism>
<feature type="transmembrane region" description="Helical" evidence="1">
    <location>
        <begin position="26"/>
        <end position="45"/>
    </location>
</feature>
<accession>A0A552H8Y5</accession>
<keyword evidence="1" id="KW-1133">Transmembrane helix</keyword>
<keyword evidence="1" id="KW-0812">Transmembrane</keyword>
<dbReference type="AlphaFoldDB" id="A0A552H8Y5"/>
<keyword evidence="1" id="KW-0472">Membrane</keyword>
<protein>
    <submittedName>
        <fullName evidence="2">IS5/IS1182 family transposase</fullName>
    </submittedName>
</protein>
<evidence type="ECO:0000313" key="3">
    <source>
        <dbReference type="Proteomes" id="UP000320674"/>
    </source>
</evidence>
<comment type="caution">
    <text evidence="2">The sequence shown here is derived from an EMBL/GenBank/DDBJ whole genome shotgun (WGS) entry which is preliminary data.</text>
</comment>
<name>A0A552H8Y5_MICVR</name>
<dbReference type="EMBL" id="SFAZ01000313">
    <property type="protein sequence ID" value="TRU67645.1"/>
    <property type="molecule type" value="Genomic_DNA"/>
</dbReference>
<evidence type="ECO:0000256" key="1">
    <source>
        <dbReference type="SAM" id="Phobius"/>
    </source>
</evidence>
<reference evidence="2 3" key="1">
    <citation type="submission" date="2019-01" db="EMBL/GenBank/DDBJ databases">
        <title>Coherence of Microcystis species and biogeography revealed through population genomics.</title>
        <authorList>
            <person name="Perez-Carrascal O.M."/>
            <person name="Terrat Y."/>
            <person name="Giani A."/>
            <person name="Fortin N."/>
            <person name="Tromas N."/>
            <person name="Shapiro B.J."/>
        </authorList>
    </citation>
    <scope>NUCLEOTIDE SEQUENCE [LARGE SCALE GENOMIC DNA]</scope>
    <source>
        <strain evidence="2">Mv_BB_P_19951000_S68D</strain>
    </source>
</reference>
<dbReference type="Proteomes" id="UP000320674">
    <property type="component" value="Unassembled WGS sequence"/>
</dbReference>